<accession>A0A4D9DB58</accession>
<dbReference type="InterPro" id="IPR027417">
    <property type="entry name" value="P-loop_NTPase"/>
</dbReference>
<evidence type="ECO:0000313" key="5">
    <source>
        <dbReference type="EMBL" id="TFJ94945.1"/>
    </source>
</evidence>
<reference evidence="5 6" key="2">
    <citation type="submission" date="2019-04" db="EMBL/GenBank/DDBJ databases">
        <title>The genome sequence of big-headed turtle.</title>
        <authorList>
            <person name="Gong S."/>
        </authorList>
    </citation>
    <scope>NUCLEOTIDE SEQUENCE [LARGE SCALE GENOMIC DNA]</scope>
    <source>
        <strain evidence="5">DO16091913</strain>
        <tissue evidence="5">Muscle</tissue>
    </source>
</reference>
<evidence type="ECO:0000256" key="1">
    <source>
        <dbReference type="ARBA" id="ARBA00022448"/>
    </source>
</evidence>
<dbReference type="CDD" id="cd03230">
    <property type="entry name" value="ABC_DR_subfamily_A"/>
    <property type="match status" value="1"/>
</dbReference>
<keyword evidence="6" id="KW-1185">Reference proteome</keyword>
<feature type="domain" description="ABC transporter" evidence="4">
    <location>
        <begin position="16"/>
        <end position="241"/>
    </location>
</feature>
<evidence type="ECO:0000256" key="3">
    <source>
        <dbReference type="ARBA" id="ARBA00022840"/>
    </source>
</evidence>
<gene>
    <name evidence="5" type="ORF">DR999_PMT23744</name>
</gene>
<dbReference type="PANTHER" id="PTHR42711:SF17">
    <property type="entry name" value="ABC TRANSPORTER ATP-BINDING PROTEIN"/>
    <property type="match status" value="1"/>
</dbReference>
<protein>
    <submittedName>
        <fullName evidence="5">Enoyl-CoA hydratase</fullName>
    </submittedName>
</protein>
<dbReference type="GO" id="GO:0005524">
    <property type="term" value="F:ATP binding"/>
    <property type="evidence" value="ECO:0007669"/>
    <property type="project" value="UniProtKB-KW"/>
</dbReference>
<sequence length="260" mass="29104">MSSTTPSTHFPRETAVDVRNLRFRYGSHEAVKGIDLSIARGEIFALLGTNGAGKTTTLELIQGYRVPSEGTVTAFDLDPVKDGRALRRRAGFMMQEAGLIPEMTVRESLCMWRDLSSRRDDVDATLAKVELTHKASTRVEALSGGERRRLDLAMTIWGSPELIVLDEPTTGLDPDSRQTLWRLVRNLKEQGSTIILTTHYLDEAQALADSVAMMHQGQVAVQVEDHPAARTGAAHHRNHRCAHLRARPRPLHRFHRLPHR</sequence>
<reference evidence="5 6" key="1">
    <citation type="submission" date="2019-04" db="EMBL/GenBank/DDBJ databases">
        <title>Draft genome of the big-headed turtle Platysternon megacephalum.</title>
        <authorList>
            <person name="Gong S."/>
        </authorList>
    </citation>
    <scope>NUCLEOTIDE SEQUENCE [LARGE SCALE GENOMIC DNA]</scope>
    <source>
        <strain evidence="5">DO16091913</strain>
        <tissue evidence="5">Muscle</tissue>
    </source>
</reference>
<dbReference type="InterPro" id="IPR003439">
    <property type="entry name" value="ABC_transporter-like_ATP-bd"/>
</dbReference>
<dbReference type="SUPFAM" id="SSF52540">
    <property type="entry name" value="P-loop containing nucleoside triphosphate hydrolases"/>
    <property type="match status" value="1"/>
</dbReference>
<evidence type="ECO:0000313" key="6">
    <source>
        <dbReference type="Proteomes" id="UP000297703"/>
    </source>
</evidence>
<comment type="caution">
    <text evidence="5">The sequence shown here is derived from an EMBL/GenBank/DDBJ whole genome shotgun (WGS) entry which is preliminary data.</text>
</comment>
<evidence type="ECO:0000259" key="4">
    <source>
        <dbReference type="PROSITE" id="PS50893"/>
    </source>
</evidence>
<dbReference type="Pfam" id="PF00005">
    <property type="entry name" value="ABC_tran"/>
    <property type="match status" value="1"/>
</dbReference>
<dbReference type="PROSITE" id="PS50893">
    <property type="entry name" value="ABC_TRANSPORTER_2"/>
    <property type="match status" value="1"/>
</dbReference>
<keyword evidence="2" id="KW-0547">Nucleotide-binding</keyword>
<dbReference type="OrthoDB" id="10255969at2759"/>
<dbReference type="Gene3D" id="3.40.50.300">
    <property type="entry name" value="P-loop containing nucleotide triphosphate hydrolases"/>
    <property type="match status" value="1"/>
</dbReference>
<evidence type="ECO:0000256" key="2">
    <source>
        <dbReference type="ARBA" id="ARBA00022741"/>
    </source>
</evidence>
<name>A0A4D9DB58_9SAUR</name>
<dbReference type="SMART" id="SM00382">
    <property type="entry name" value="AAA"/>
    <property type="match status" value="1"/>
</dbReference>
<proteinExistence type="predicted"/>
<keyword evidence="1" id="KW-0813">Transport</keyword>
<organism evidence="5 6">
    <name type="scientific">Platysternon megacephalum</name>
    <name type="common">big-headed turtle</name>
    <dbReference type="NCBI Taxonomy" id="55544"/>
    <lineage>
        <taxon>Eukaryota</taxon>
        <taxon>Metazoa</taxon>
        <taxon>Chordata</taxon>
        <taxon>Craniata</taxon>
        <taxon>Vertebrata</taxon>
        <taxon>Euteleostomi</taxon>
        <taxon>Archelosauria</taxon>
        <taxon>Testudinata</taxon>
        <taxon>Testudines</taxon>
        <taxon>Cryptodira</taxon>
        <taxon>Durocryptodira</taxon>
        <taxon>Testudinoidea</taxon>
        <taxon>Platysternidae</taxon>
        <taxon>Platysternon</taxon>
    </lineage>
</organism>
<dbReference type="Proteomes" id="UP000297703">
    <property type="component" value="Unassembled WGS sequence"/>
</dbReference>
<dbReference type="AlphaFoldDB" id="A0A4D9DB58"/>
<dbReference type="PROSITE" id="PS00211">
    <property type="entry name" value="ABC_TRANSPORTER_1"/>
    <property type="match status" value="1"/>
</dbReference>
<dbReference type="GO" id="GO:0016887">
    <property type="term" value="F:ATP hydrolysis activity"/>
    <property type="evidence" value="ECO:0007669"/>
    <property type="project" value="InterPro"/>
</dbReference>
<dbReference type="EMBL" id="QXTE01020268">
    <property type="protein sequence ID" value="TFJ94945.1"/>
    <property type="molecule type" value="Genomic_DNA"/>
</dbReference>
<dbReference type="PANTHER" id="PTHR42711">
    <property type="entry name" value="ABC TRANSPORTER ATP-BINDING PROTEIN"/>
    <property type="match status" value="1"/>
</dbReference>
<dbReference type="STRING" id="55544.A0A4D9DB58"/>
<dbReference type="InterPro" id="IPR003593">
    <property type="entry name" value="AAA+_ATPase"/>
</dbReference>
<dbReference type="InterPro" id="IPR017871">
    <property type="entry name" value="ABC_transporter-like_CS"/>
</dbReference>
<keyword evidence="3" id="KW-0067">ATP-binding</keyword>
<dbReference type="InterPro" id="IPR050763">
    <property type="entry name" value="ABC_transporter_ATP-binding"/>
</dbReference>